<dbReference type="WBParaSite" id="nRc.2.0.1.t38913-RA">
    <property type="protein sequence ID" value="nRc.2.0.1.t38913-RA"/>
    <property type="gene ID" value="nRc.2.0.1.g38913"/>
</dbReference>
<sequence>TLPTNFESLALPEDITSSNCDEDIPKYLRSHFSGNEFKKNYAENNSYSRYLAVVTIRKMILMCCYAF</sequence>
<evidence type="ECO:0000313" key="1">
    <source>
        <dbReference type="Proteomes" id="UP000887565"/>
    </source>
</evidence>
<dbReference type="Proteomes" id="UP000887565">
    <property type="component" value="Unplaced"/>
</dbReference>
<evidence type="ECO:0000313" key="2">
    <source>
        <dbReference type="WBParaSite" id="nRc.2.0.1.t38913-RA"/>
    </source>
</evidence>
<proteinExistence type="predicted"/>
<name>A0A915KLK9_ROMCU</name>
<keyword evidence="1" id="KW-1185">Reference proteome</keyword>
<dbReference type="AlphaFoldDB" id="A0A915KLK9"/>
<protein>
    <submittedName>
        <fullName evidence="2">Uncharacterized protein</fullName>
    </submittedName>
</protein>
<accession>A0A915KLK9</accession>
<reference evidence="2" key="1">
    <citation type="submission" date="2022-11" db="UniProtKB">
        <authorList>
            <consortium name="WormBaseParasite"/>
        </authorList>
    </citation>
    <scope>IDENTIFICATION</scope>
</reference>
<organism evidence="1 2">
    <name type="scientific">Romanomermis culicivorax</name>
    <name type="common">Nematode worm</name>
    <dbReference type="NCBI Taxonomy" id="13658"/>
    <lineage>
        <taxon>Eukaryota</taxon>
        <taxon>Metazoa</taxon>
        <taxon>Ecdysozoa</taxon>
        <taxon>Nematoda</taxon>
        <taxon>Enoplea</taxon>
        <taxon>Dorylaimia</taxon>
        <taxon>Mermithida</taxon>
        <taxon>Mermithoidea</taxon>
        <taxon>Mermithidae</taxon>
        <taxon>Romanomermis</taxon>
    </lineage>
</organism>